<accession>A0A8T4LB75</accession>
<protein>
    <submittedName>
        <fullName evidence="2">Uncharacterized protein</fullName>
    </submittedName>
</protein>
<reference evidence="2" key="2">
    <citation type="submission" date="2021-05" db="EMBL/GenBank/DDBJ databases">
        <title>Protein family content uncovers lineage relationships and bacterial pathway maintenance mechanisms in DPANN archaea.</title>
        <authorList>
            <person name="Castelle C.J."/>
            <person name="Meheust R."/>
            <person name="Jaffe A.L."/>
            <person name="Seitz K."/>
            <person name="Gong X."/>
            <person name="Baker B.J."/>
            <person name="Banfield J.F."/>
        </authorList>
    </citation>
    <scope>NUCLEOTIDE SEQUENCE</scope>
    <source>
        <strain evidence="2">RIFCSPLOWO2_01_FULL_58_19</strain>
    </source>
</reference>
<organism evidence="2 3">
    <name type="scientific">Candidatus Iainarchaeum sp</name>
    <dbReference type="NCBI Taxonomy" id="3101447"/>
    <lineage>
        <taxon>Archaea</taxon>
        <taxon>Candidatus Iainarchaeota</taxon>
        <taxon>Candidatus Iainarchaeia</taxon>
        <taxon>Candidatus Iainarchaeales</taxon>
        <taxon>Candidatus Iainarchaeaceae</taxon>
        <taxon>Candidatus Iainarchaeum</taxon>
    </lineage>
</organism>
<evidence type="ECO:0000256" key="1">
    <source>
        <dbReference type="SAM" id="MobiDB-lite"/>
    </source>
</evidence>
<reference evidence="2" key="1">
    <citation type="submission" date="2021-03" db="EMBL/GenBank/DDBJ databases">
        <authorList>
            <person name="Jaffe A."/>
        </authorList>
    </citation>
    <scope>NUCLEOTIDE SEQUENCE</scope>
    <source>
        <strain evidence="2">RIFCSPLOWO2_01_FULL_58_19</strain>
    </source>
</reference>
<dbReference type="EMBL" id="JAGVWE010000004">
    <property type="protein sequence ID" value="MBS3063212.1"/>
    <property type="molecule type" value="Genomic_DNA"/>
</dbReference>
<comment type="caution">
    <text evidence="2">The sequence shown here is derived from an EMBL/GenBank/DDBJ whole genome shotgun (WGS) entry which is preliminary data.</text>
</comment>
<evidence type="ECO:0000313" key="3">
    <source>
        <dbReference type="Proteomes" id="UP000678237"/>
    </source>
</evidence>
<name>A0A8T4LB75_9ARCH</name>
<dbReference type="Proteomes" id="UP000678237">
    <property type="component" value="Unassembled WGS sequence"/>
</dbReference>
<gene>
    <name evidence="2" type="ORF">J4203_05025</name>
</gene>
<evidence type="ECO:0000313" key="2">
    <source>
        <dbReference type="EMBL" id="MBS3063212.1"/>
    </source>
</evidence>
<feature type="region of interest" description="Disordered" evidence="1">
    <location>
        <begin position="25"/>
        <end position="66"/>
    </location>
</feature>
<sequence>MGKLVWLVALMLLFSVAALAAYSGGSRSTPPAKPKPLPVAEEPQPTPPTARPEPAPEPAAVEPMAPASKPAFDESKAKCLGPSSVVERVKCRLRLTDEELAETEPDGSTEIYFLPEECRPLGGEARGQCVSAYARVQACWRFEGETREECLRKRVGLPEKSSVRDEKIKCLGDACREELRQRVYSLVKFRLYSLEDKASKLLRKGVSEDTVAQFISEMEQKKAEFNAATSLEARKKVLQGAARLWNDFKLEAYKQVRTGT</sequence>
<proteinExistence type="predicted"/>
<dbReference type="AlphaFoldDB" id="A0A8T4LB75"/>
<feature type="compositionally biased region" description="Pro residues" evidence="1">
    <location>
        <begin position="44"/>
        <end position="57"/>
    </location>
</feature>